<dbReference type="InterPro" id="IPR017927">
    <property type="entry name" value="FAD-bd_FR_type"/>
</dbReference>
<reference evidence="4" key="1">
    <citation type="submission" date="2022-06" db="EMBL/GenBank/DDBJ databases">
        <title>Sneathiella actinostolidae sp. nov., isolated from a sea anemonein the Western Pacific Ocean.</title>
        <authorList>
            <person name="Wei M.J."/>
        </authorList>
    </citation>
    <scope>NUCLEOTIDE SEQUENCE</scope>
    <source>
        <strain evidence="4">PHK-P5</strain>
    </source>
</reference>
<evidence type="ECO:0000256" key="1">
    <source>
        <dbReference type="SAM" id="MobiDB-lite"/>
    </source>
</evidence>
<dbReference type="SUPFAM" id="SSF63380">
    <property type="entry name" value="Riboflavin synthase domain-like"/>
    <property type="match status" value="1"/>
</dbReference>
<dbReference type="InterPro" id="IPR039261">
    <property type="entry name" value="FNR_nucleotide-bd"/>
</dbReference>
<keyword evidence="5" id="KW-1185">Reference proteome</keyword>
<evidence type="ECO:0000259" key="3">
    <source>
        <dbReference type="PROSITE" id="PS51384"/>
    </source>
</evidence>
<dbReference type="PRINTS" id="PR00410">
    <property type="entry name" value="PHEHYDRXLASE"/>
</dbReference>
<dbReference type="RefSeq" id="WP_251936463.1">
    <property type="nucleotide sequence ID" value="NZ_CP098747.1"/>
</dbReference>
<dbReference type="PANTHER" id="PTHR42815">
    <property type="entry name" value="FAD-BINDING, PUTATIVE (AFU_ORTHOLOGUE AFUA_6G07600)-RELATED"/>
    <property type="match status" value="1"/>
</dbReference>
<organism evidence="4 5">
    <name type="scientific">Sneathiella marina</name>
    <dbReference type="NCBI Taxonomy" id="2950108"/>
    <lineage>
        <taxon>Bacteria</taxon>
        <taxon>Pseudomonadati</taxon>
        <taxon>Pseudomonadota</taxon>
        <taxon>Alphaproteobacteria</taxon>
        <taxon>Sneathiellales</taxon>
        <taxon>Sneathiellaceae</taxon>
        <taxon>Sneathiella</taxon>
    </lineage>
</organism>
<dbReference type="Gene3D" id="2.40.30.10">
    <property type="entry name" value="Translation factors"/>
    <property type="match status" value="1"/>
</dbReference>
<dbReference type="SUPFAM" id="SSF54292">
    <property type="entry name" value="2Fe-2S ferredoxin-like"/>
    <property type="match status" value="1"/>
</dbReference>
<evidence type="ECO:0000313" key="4">
    <source>
        <dbReference type="EMBL" id="USG62576.1"/>
    </source>
</evidence>
<dbReference type="PANTHER" id="PTHR42815:SF2">
    <property type="entry name" value="FAD-BINDING, PUTATIVE (AFU_ORTHOLOGUE AFUA_6G07600)-RELATED"/>
    <property type="match status" value="1"/>
</dbReference>
<proteinExistence type="predicted"/>
<dbReference type="PROSITE" id="PS00197">
    <property type="entry name" value="2FE2S_FER_1"/>
    <property type="match status" value="1"/>
</dbReference>
<dbReference type="Gene3D" id="3.10.20.30">
    <property type="match status" value="1"/>
</dbReference>
<dbReference type="Gene3D" id="2.30.110.10">
    <property type="entry name" value="Electron Transport, Fmn-binding Protein, Chain A"/>
    <property type="match status" value="1"/>
</dbReference>
<dbReference type="InterPro" id="IPR008333">
    <property type="entry name" value="Cbr1-like_FAD-bd_dom"/>
</dbReference>
<dbReference type="InterPro" id="IPR006058">
    <property type="entry name" value="2Fe2S_fd_BS"/>
</dbReference>
<dbReference type="CDD" id="cd06184">
    <property type="entry name" value="flavohem_like_fad_nad_binding"/>
    <property type="match status" value="1"/>
</dbReference>
<accession>A0ABY4WD65</accession>
<evidence type="ECO:0000259" key="2">
    <source>
        <dbReference type="PROSITE" id="PS51085"/>
    </source>
</evidence>
<dbReference type="Gene3D" id="3.40.50.80">
    <property type="entry name" value="Nucleotide-binding domain of ferredoxin-NADP reductase (FNR) module"/>
    <property type="match status" value="1"/>
</dbReference>
<dbReference type="InterPro" id="IPR001433">
    <property type="entry name" value="OxRdtase_FAD/NAD-bd"/>
</dbReference>
<feature type="compositionally biased region" description="Polar residues" evidence="1">
    <location>
        <begin position="1"/>
        <end position="12"/>
    </location>
</feature>
<sequence>MHDTAALNQTISPFHPGEQELQSRAGKREMMEKFGRRAIRTYMPDQHRDFFAKLPFLVVGNVDETGSPWVSILSGHPGFLSSPEPTILQVNSAASKGDPLTQSLTRTGAPLGLLGIEMMTRRRNRMNGRISETKPAHFSVTVDQSFGNCPQYIQNRSIDFVRDPDTPLDEENVETFTSLDPTSVNLITNADTFFVSSYLAPKDQPEIEGVDVSHRGGMPGFVKVEENILTIPDYPGNYHFNTFGNFLLNPKAGLTFLDFSTGDLLMLTGGVELLWDHDETVTAVKGSERAWRFTLDHGIRLKNALPFRARFFDYSTHSEMTGTWAQADALKAAEAKREEWRPYRLARIKDESSEIRSFYFEPADGHSLLPFEAGQFLTLRLTTENNSNPALRTYTVSSAPGEDFYRISVKREDEGQISRYLHDRLKPGDIIEAKAPRGDFFIDPAETRPAVLLAGGVGITPMMSMALHVVSEGVRTRHMRPLTIFHSARTTKQRAFYDLFKLLQQQTEGIVTYYSFISNPATDEKPGVDFNGSGRIHGDAFRQALGLDDYDFYLCGPPAFMQAMYDTLRGLAVRDSRIFAEAFGPASLARQPDGGATMFEPEAEAEQSVITFAASGFEQRWNAGDATLLETAESHGLFPAFSCRDGKCGSCATKIKSGNVAYRIKPTASVAKDEVLLCCSVPAKGSDNIELDL</sequence>
<dbReference type="CDD" id="cd00207">
    <property type="entry name" value="fer2"/>
    <property type="match status" value="1"/>
</dbReference>
<evidence type="ECO:0000313" key="5">
    <source>
        <dbReference type="Proteomes" id="UP001056291"/>
    </source>
</evidence>
<dbReference type="EMBL" id="CP098747">
    <property type="protein sequence ID" value="USG62576.1"/>
    <property type="molecule type" value="Genomic_DNA"/>
</dbReference>
<dbReference type="SUPFAM" id="SSF52343">
    <property type="entry name" value="Ferredoxin reductase-like, C-terminal NADP-linked domain"/>
    <property type="match status" value="1"/>
</dbReference>
<dbReference type="PROSITE" id="PS51384">
    <property type="entry name" value="FAD_FR"/>
    <property type="match status" value="1"/>
</dbReference>
<dbReference type="InterPro" id="IPR017938">
    <property type="entry name" value="Riboflavin_synthase-like_b-brl"/>
</dbReference>
<dbReference type="InterPro" id="IPR036010">
    <property type="entry name" value="2Fe-2S_ferredoxin-like_sf"/>
</dbReference>
<dbReference type="InterPro" id="IPR012349">
    <property type="entry name" value="Split_barrel_FMN-bd"/>
</dbReference>
<dbReference type="PROSITE" id="PS51085">
    <property type="entry name" value="2FE2S_FER_2"/>
    <property type="match status" value="1"/>
</dbReference>
<dbReference type="Proteomes" id="UP001056291">
    <property type="component" value="Chromosome"/>
</dbReference>
<dbReference type="Pfam" id="PF00111">
    <property type="entry name" value="Fer2"/>
    <property type="match status" value="1"/>
</dbReference>
<protein>
    <submittedName>
        <fullName evidence="4">Pyridoxamine 5'-phosphate oxidase family protein</fullName>
    </submittedName>
</protein>
<dbReference type="InterPro" id="IPR012675">
    <property type="entry name" value="Beta-grasp_dom_sf"/>
</dbReference>
<gene>
    <name evidence="4" type="ORF">NBZ79_06255</name>
</gene>
<dbReference type="InterPro" id="IPR001041">
    <property type="entry name" value="2Fe-2S_ferredoxin-type"/>
</dbReference>
<dbReference type="Pfam" id="PF00970">
    <property type="entry name" value="FAD_binding_6"/>
    <property type="match status" value="1"/>
</dbReference>
<name>A0ABY4WD65_9PROT</name>
<feature type="region of interest" description="Disordered" evidence="1">
    <location>
        <begin position="1"/>
        <end position="24"/>
    </location>
</feature>
<feature type="domain" description="2Fe-2S ferredoxin-type" evidence="2">
    <location>
        <begin position="608"/>
        <end position="693"/>
    </location>
</feature>
<feature type="domain" description="FAD-binding FR-type" evidence="3">
    <location>
        <begin position="338"/>
        <end position="443"/>
    </location>
</feature>
<dbReference type="SUPFAM" id="SSF50475">
    <property type="entry name" value="FMN-binding split barrel"/>
    <property type="match status" value="1"/>
</dbReference>
<dbReference type="Pfam" id="PF00175">
    <property type="entry name" value="NAD_binding_1"/>
    <property type="match status" value="1"/>
</dbReference>